<evidence type="ECO:0000313" key="1">
    <source>
        <dbReference type="EMBL" id="AOP33684.1"/>
    </source>
</evidence>
<dbReference type="KEGG" id="laj:A0128_07410"/>
<gene>
    <name evidence="1" type="ORF">A0128_07410</name>
</gene>
<dbReference type="Proteomes" id="UP000094197">
    <property type="component" value="Chromosome 1"/>
</dbReference>
<proteinExistence type="predicted"/>
<accession>A0A1D7UVV9</accession>
<dbReference type="InterPro" id="IPR031041">
    <property type="entry name" value="Lept_O_ant_chp1"/>
</dbReference>
<dbReference type="OrthoDB" id="341053at2"/>
<evidence type="ECO:0000313" key="2">
    <source>
        <dbReference type="Proteomes" id="UP000094197"/>
    </source>
</evidence>
<dbReference type="AlphaFoldDB" id="A0A1D7UVV9"/>
<protein>
    <recommendedName>
        <fullName evidence="3">Transferase</fullName>
    </recommendedName>
</protein>
<evidence type="ECO:0008006" key="3">
    <source>
        <dbReference type="Google" id="ProtNLM"/>
    </source>
</evidence>
<organism evidence="1 2">
    <name type="scientific">Leptospira tipperaryensis</name>
    <dbReference type="NCBI Taxonomy" id="2564040"/>
    <lineage>
        <taxon>Bacteria</taxon>
        <taxon>Pseudomonadati</taxon>
        <taxon>Spirochaetota</taxon>
        <taxon>Spirochaetia</taxon>
        <taxon>Leptospirales</taxon>
        <taxon>Leptospiraceae</taxon>
        <taxon>Leptospira</taxon>
    </lineage>
</organism>
<dbReference type="RefSeq" id="WP_069606919.1">
    <property type="nucleotide sequence ID" value="NZ_CP015217.1"/>
</dbReference>
<sequence>MFIKIKNRIINLLTFFLFSKKEWGFPRKSDLLFYDASGYEFFKKYIDSYNPVILYTRGEILNIPIFLLSLSKGFNIQNYFKTYISFVCPKLILTFIDNDPNFYELKAAHPEVATMFVQNGFRGEIGDIFGYLSPKESYNVDYMLTFGEDIGAKYNEYIKGKSVPIGSFKNNLNPVGSYSNLINQRSILFISQYISPPSKKDELFFVEPDGSTYSWEQFYEAEFLLLPALKKFCQSRNKSIQVCGRSKKKDIDESNFYNGFFDGLEWSMTTHSSSISSYELIDSAELIVFIDSTLGYEALARGKKAAAFPLRCKSLRNDSYRFGWPSKFSESGPYWANEWNEDFFLKKLGDLDDLTSTQWKRELESTRFSKVMDFDPGNSKFTSVVRNILQKSE</sequence>
<dbReference type="NCBIfam" id="TIGR04441">
    <property type="entry name" value="lept_O_ant_chp1"/>
    <property type="match status" value="1"/>
</dbReference>
<dbReference type="EMBL" id="CP015217">
    <property type="protein sequence ID" value="AOP33684.1"/>
    <property type="molecule type" value="Genomic_DNA"/>
</dbReference>
<keyword evidence="2" id="KW-1185">Reference proteome</keyword>
<name>A0A1D7UVV9_9LEPT</name>
<reference evidence="1 2" key="1">
    <citation type="submission" date="2016-04" db="EMBL/GenBank/DDBJ databases">
        <title>Complete genome seqeunce of Leptospira alstonii serovar Room22.</title>
        <authorList>
            <person name="Nally J.E."/>
            <person name="Bayles D.O."/>
            <person name="Hurley D."/>
            <person name="Fanning S."/>
            <person name="McMahon B.J."/>
            <person name="Arent Z."/>
        </authorList>
    </citation>
    <scope>NUCLEOTIDE SEQUENCE [LARGE SCALE GENOMIC DNA]</scope>
    <source>
        <strain evidence="1 2">GWTS #1</strain>
    </source>
</reference>